<dbReference type="InterPro" id="IPR036378">
    <property type="entry name" value="FAS1_dom_sf"/>
</dbReference>
<dbReference type="PANTHER" id="PTHR10900:SF77">
    <property type="entry name" value="FI19380P1"/>
    <property type="match status" value="1"/>
</dbReference>
<dbReference type="RefSeq" id="WP_063670057.1">
    <property type="nucleotide sequence ID" value="NZ_CP014841.1"/>
</dbReference>
<dbReference type="Proteomes" id="UP000077255">
    <property type="component" value="Chromosome"/>
</dbReference>
<proteinExistence type="predicted"/>
<dbReference type="Gene3D" id="2.30.180.10">
    <property type="entry name" value="FAS1 domain"/>
    <property type="match status" value="1"/>
</dbReference>
<name>A0A160MYK4_9GAMM</name>
<evidence type="ECO:0000313" key="3">
    <source>
        <dbReference type="Proteomes" id="UP000077255"/>
    </source>
</evidence>
<accession>A0A160MYK4</accession>
<dbReference type="PROSITE" id="PS50213">
    <property type="entry name" value="FAS1"/>
    <property type="match status" value="1"/>
</dbReference>
<dbReference type="PATRIC" id="fig|445710.3.peg.256"/>
<evidence type="ECO:0000259" key="1">
    <source>
        <dbReference type="PROSITE" id="PS50213"/>
    </source>
</evidence>
<organism evidence="2 3">
    <name type="scientific">Dyella thiooxydans</name>
    <dbReference type="NCBI Taxonomy" id="445710"/>
    <lineage>
        <taxon>Bacteria</taxon>
        <taxon>Pseudomonadati</taxon>
        <taxon>Pseudomonadota</taxon>
        <taxon>Gammaproteobacteria</taxon>
        <taxon>Lysobacterales</taxon>
        <taxon>Rhodanobacteraceae</taxon>
        <taxon>Dyella</taxon>
    </lineage>
</organism>
<reference evidence="2 3" key="1">
    <citation type="submission" date="2016-02" db="EMBL/GenBank/DDBJ databases">
        <title>Complete genome sequencing and analysis of ATSB10, Dyella thiooxydans isolated from rhizosphere soil of sunflower (Helianthus annuus L.).</title>
        <authorList>
            <person name="Lee Y."/>
            <person name="Hwangbo K."/>
            <person name="Chung H."/>
            <person name="Yoo J."/>
            <person name="Kim K.Y."/>
            <person name="Sa T.M."/>
            <person name="Um Y."/>
            <person name="Madhaiyan M."/>
        </authorList>
    </citation>
    <scope>NUCLEOTIDE SEQUENCE [LARGE SCALE GENOMIC DNA]</scope>
    <source>
        <strain evidence="2 3">ATSB10</strain>
    </source>
</reference>
<dbReference type="KEGG" id="dtx:ATSB10_02580"/>
<dbReference type="AlphaFoldDB" id="A0A160MYK4"/>
<dbReference type="EMBL" id="CP014841">
    <property type="protein sequence ID" value="AND67712.1"/>
    <property type="molecule type" value="Genomic_DNA"/>
</dbReference>
<feature type="domain" description="FAS1" evidence="1">
    <location>
        <begin position="10"/>
        <end position="142"/>
    </location>
</feature>
<dbReference type="SUPFAM" id="SSF82153">
    <property type="entry name" value="FAS1 domain"/>
    <property type="match status" value="1"/>
</dbReference>
<dbReference type="Pfam" id="PF02469">
    <property type="entry name" value="Fasciclin"/>
    <property type="match status" value="1"/>
</dbReference>
<dbReference type="SMART" id="SM00554">
    <property type="entry name" value="FAS1"/>
    <property type="match status" value="1"/>
</dbReference>
<dbReference type="PANTHER" id="PTHR10900">
    <property type="entry name" value="PERIOSTIN-RELATED"/>
    <property type="match status" value="1"/>
</dbReference>
<sequence>MNHSVNNTRTSNLIDSAVANGSFKTLCKALDAAELTGVLKGSGPYTVFAPTDEAFGKLPQGTLENWLKPENKAELISVLKYHVLPGRASTADVGTLSHPKMMQGLSAHIARDGDRLTIDGAHLIGAEIAAGNGVIHTIDAVMQPPKSATKH</sequence>
<dbReference type="InterPro" id="IPR000782">
    <property type="entry name" value="FAS1_domain"/>
</dbReference>
<keyword evidence="3" id="KW-1185">Reference proteome</keyword>
<dbReference type="InterPro" id="IPR050904">
    <property type="entry name" value="Adhesion/Biosynth-related"/>
</dbReference>
<gene>
    <name evidence="2" type="ORF">ATSB10_02580</name>
</gene>
<dbReference type="STRING" id="445710.ATSB10_02580"/>
<evidence type="ECO:0000313" key="2">
    <source>
        <dbReference type="EMBL" id="AND67712.1"/>
    </source>
</evidence>
<protein>
    <recommendedName>
        <fullName evidence="1">FAS1 domain-containing protein</fullName>
    </recommendedName>
</protein>
<dbReference type="OrthoDB" id="9800666at2"/>
<dbReference type="FunFam" id="2.30.180.10:FF:000032">
    <property type="entry name" value="Fasciclin domain-containing protein, putative"/>
    <property type="match status" value="1"/>
</dbReference>